<proteinExistence type="predicted"/>
<dbReference type="Proteomes" id="UP000243975">
    <property type="component" value="Unassembled WGS sequence"/>
</dbReference>
<dbReference type="EMBL" id="LEKV01005683">
    <property type="protein sequence ID" value="KVH87940.1"/>
    <property type="molecule type" value="Genomic_DNA"/>
</dbReference>
<name>A0A118JSF5_CYNCS</name>
<accession>A0A118JSF5</accession>
<keyword evidence="3" id="KW-1185">Reference proteome</keyword>
<dbReference type="Gramene" id="KVH87940">
    <property type="protein sequence ID" value="KVH87940"/>
    <property type="gene ID" value="Ccrd_024712"/>
</dbReference>
<evidence type="ECO:0000256" key="1">
    <source>
        <dbReference type="SAM" id="MobiDB-lite"/>
    </source>
</evidence>
<dbReference type="PANTHER" id="PTHR31865">
    <property type="entry name" value="OSJNBA0071G03.3 PROTEIN"/>
    <property type="match status" value="1"/>
</dbReference>
<feature type="region of interest" description="Disordered" evidence="1">
    <location>
        <begin position="208"/>
        <end position="229"/>
    </location>
</feature>
<organism evidence="2 3">
    <name type="scientific">Cynara cardunculus var. scolymus</name>
    <name type="common">Globe artichoke</name>
    <name type="synonym">Cynara scolymus</name>
    <dbReference type="NCBI Taxonomy" id="59895"/>
    <lineage>
        <taxon>Eukaryota</taxon>
        <taxon>Viridiplantae</taxon>
        <taxon>Streptophyta</taxon>
        <taxon>Embryophyta</taxon>
        <taxon>Tracheophyta</taxon>
        <taxon>Spermatophyta</taxon>
        <taxon>Magnoliopsida</taxon>
        <taxon>eudicotyledons</taxon>
        <taxon>Gunneridae</taxon>
        <taxon>Pentapetalae</taxon>
        <taxon>asterids</taxon>
        <taxon>campanulids</taxon>
        <taxon>Asterales</taxon>
        <taxon>Asteraceae</taxon>
        <taxon>Carduoideae</taxon>
        <taxon>Cardueae</taxon>
        <taxon>Carduinae</taxon>
        <taxon>Cynara</taxon>
    </lineage>
</organism>
<comment type="caution">
    <text evidence="2">The sequence shown here is derived from an EMBL/GenBank/DDBJ whole genome shotgun (WGS) entry which is preliminary data.</text>
</comment>
<evidence type="ECO:0000313" key="2">
    <source>
        <dbReference type="EMBL" id="KVH87940.1"/>
    </source>
</evidence>
<evidence type="ECO:0000313" key="3">
    <source>
        <dbReference type="Proteomes" id="UP000243975"/>
    </source>
</evidence>
<gene>
    <name evidence="2" type="ORF">Ccrd_024712</name>
</gene>
<reference evidence="2 3" key="1">
    <citation type="journal article" date="2016" name="Sci. Rep.">
        <title>The genome sequence of the outbreeding globe artichoke constructed de novo incorporating a phase-aware low-pass sequencing strategy of F1 progeny.</title>
        <authorList>
            <person name="Scaglione D."/>
            <person name="Reyes-Chin-Wo S."/>
            <person name="Acquadro A."/>
            <person name="Froenicke L."/>
            <person name="Portis E."/>
            <person name="Beitel C."/>
            <person name="Tirone M."/>
            <person name="Mauro R."/>
            <person name="Lo Monaco A."/>
            <person name="Mauromicale G."/>
            <person name="Faccioli P."/>
            <person name="Cattivelli L."/>
            <person name="Rieseberg L."/>
            <person name="Michelmore R."/>
            <person name="Lanteri S."/>
        </authorList>
    </citation>
    <scope>NUCLEOTIDE SEQUENCE [LARGE SCALE GENOMIC DNA]</scope>
    <source>
        <strain evidence="2">2C</strain>
    </source>
</reference>
<dbReference type="AlphaFoldDB" id="A0A118JSF5"/>
<dbReference type="PANTHER" id="PTHR31865:SF0">
    <property type="entry name" value="EXPRESSED PROTEIN"/>
    <property type="match status" value="1"/>
</dbReference>
<protein>
    <submittedName>
        <fullName evidence="2">Zinc finger, SWIM-type</fullName>
    </submittedName>
</protein>
<sequence length="254" mass="27105">MDVEKQVMINQAISMFDLIIGHELLCVSELESVDILPSTGIPIKGCGIGKHLVGMSKRASINAKKPKILCKTCEKMGWHDSRSCSSKGDGDDSTVLVGLIPKSNCGGLSSLPRWPTHMPLDAPTTAEATLSGIASRLDSCFVKDLKISLSSPISTSLSTFLVSSNNSADPNPPLAISQASRFLNISKLHPLVAGLMWSTTSSGHIVDSTYKTASPPPPSAPIANWKISTPDDHPEDVKARLKYWAQAVACIVRS</sequence>
<dbReference type="STRING" id="59895.A0A118JSF5"/>